<dbReference type="STRING" id="48699.ENSPLAP00000010750"/>
<dbReference type="PANTHER" id="PTHR11371">
    <property type="entry name" value="DEOXYRIBONUCLEASE"/>
    <property type="match status" value="1"/>
</dbReference>
<dbReference type="Ensembl" id="ENSPLAT00000017930.1">
    <property type="protein sequence ID" value="ENSPLAP00000010750.1"/>
    <property type="gene ID" value="ENSPLAG00000013753.1"/>
</dbReference>
<dbReference type="PRINTS" id="PR00130">
    <property type="entry name" value="DNASEI"/>
</dbReference>
<keyword evidence="8" id="KW-1185">Reference proteome</keyword>
<dbReference type="Proteomes" id="UP000261500">
    <property type="component" value="Unplaced"/>
</dbReference>
<dbReference type="Pfam" id="PF03372">
    <property type="entry name" value="Exo_endo_phos"/>
    <property type="match status" value="1"/>
</dbReference>
<dbReference type="InterPro" id="IPR005135">
    <property type="entry name" value="Endo/exonuclease/phosphatase"/>
</dbReference>
<evidence type="ECO:0000256" key="1">
    <source>
        <dbReference type="ARBA" id="ARBA00007359"/>
    </source>
</evidence>
<keyword evidence="2 5" id="KW-0540">Nuclease</keyword>
<dbReference type="InterPro" id="IPR016202">
    <property type="entry name" value="DNase_I"/>
</dbReference>
<name>A0A3B3UBP7_9TELE</name>
<evidence type="ECO:0000313" key="8">
    <source>
        <dbReference type="Proteomes" id="UP000261500"/>
    </source>
</evidence>
<evidence type="ECO:0000313" key="7">
    <source>
        <dbReference type="Ensembl" id="ENSPLAP00000010750.1"/>
    </source>
</evidence>
<evidence type="ECO:0000256" key="2">
    <source>
        <dbReference type="ARBA" id="ARBA00022722"/>
    </source>
</evidence>
<dbReference type="Gene3D" id="3.60.10.10">
    <property type="entry name" value="Endonuclease/exonuclease/phosphatase"/>
    <property type="match status" value="1"/>
</dbReference>
<evidence type="ECO:0000256" key="4">
    <source>
        <dbReference type="ARBA" id="ARBA00022801"/>
    </source>
</evidence>
<evidence type="ECO:0000256" key="3">
    <source>
        <dbReference type="ARBA" id="ARBA00022759"/>
    </source>
</evidence>
<evidence type="ECO:0000256" key="5">
    <source>
        <dbReference type="PIRNR" id="PIRNR000988"/>
    </source>
</evidence>
<dbReference type="SUPFAM" id="SSF56219">
    <property type="entry name" value="DNase I-like"/>
    <property type="match status" value="1"/>
</dbReference>
<evidence type="ECO:0000259" key="6">
    <source>
        <dbReference type="Pfam" id="PF03372"/>
    </source>
</evidence>
<sequence length="294" mass="33696">MKIASFNAQRFGVTKVSDPDVLSTLVKIVSRYDIIVILEVVDVSGASIKLFLAELNRVNTSHHYALQLSARLGRTRYKEQFMFLYRDDMVDLIDSYQYEDNQENDVDAFAREPYVLYFKPHNTVLKDLALIPVRATPQDSEKELDELYDVFLMVRDKWKTDNVMILGDFRADGASVTDKEMQNIRIRSDINFHWLIADDVDTTSVTTNNHTYDRIVVYGDDLLATIVPNSAKAFNFQKEFNLTDKMALRVSDHYPVEVELISASPFWLARRGNATGSVSRAATGNNSIVIYYDY</sequence>
<dbReference type="AlphaFoldDB" id="A0A3B3UBP7"/>
<dbReference type="GO" id="GO:0003677">
    <property type="term" value="F:DNA binding"/>
    <property type="evidence" value="ECO:0007669"/>
    <property type="project" value="TreeGrafter"/>
</dbReference>
<dbReference type="SMART" id="SM00476">
    <property type="entry name" value="DNaseIc"/>
    <property type="match status" value="1"/>
</dbReference>
<keyword evidence="4 5" id="KW-0378">Hydrolase</keyword>
<dbReference type="InterPro" id="IPR036691">
    <property type="entry name" value="Endo/exonu/phosph_ase_sf"/>
</dbReference>
<dbReference type="PIRSF" id="PIRSF000988">
    <property type="entry name" value="DNase_I_euk"/>
    <property type="match status" value="1"/>
</dbReference>
<dbReference type="GO" id="GO:0006308">
    <property type="term" value="P:DNA catabolic process"/>
    <property type="evidence" value="ECO:0007669"/>
    <property type="project" value="InterPro"/>
</dbReference>
<keyword evidence="3 5" id="KW-0255">Endonuclease</keyword>
<accession>A0A3B3UBP7</accession>
<dbReference type="GeneTree" id="ENSGT00950000182846"/>
<feature type="domain" description="Endonuclease/exonuclease/phosphatase" evidence="6">
    <location>
        <begin position="4"/>
        <end position="253"/>
    </location>
</feature>
<reference evidence="7" key="2">
    <citation type="submission" date="2025-09" db="UniProtKB">
        <authorList>
            <consortium name="Ensembl"/>
        </authorList>
    </citation>
    <scope>IDENTIFICATION</scope>
</reference>
<protein>
    <recommendedName>
        <fullName evidence="5">Deoxyribonuclease</fullName>
    </recommendedName>
</protein>
<reference evidence="7" key="1">
    <citation type="submission" date="2025-08" db="UniProtKB">
        <authorList>
            <consortium name="Ensembl"/>
        </authorList>
    </citation>
    <scope>IDENTIFICATION</scope>
</reference>
<dbReference type="GO" id="GO:0004530">
    <property type="term" value="F:deoxyribonuclease I activity"/>
    <property type="evidence" value="ECO:0007669"/>
    <property type="project" value="TreeGrafter"/>
</dbReference>
<comment type="similarity">
    <text evidence="1 5">Belongs to the DNase I family.</text>
</comment>
<dbReference type="GO" id="GO:0005634">
    <property type="term" value="C:nucleus"/>
    <property type="evidence" value="ECO:0007669"/>
    <property type="project" value="TreeGrafter"/>
</dbReference>
<proteinExistence type="inferred from homology"/>
<dbReference type="PANTHER" id="PTHR11371:SF26">
    <property type="entry name" value="DEOXYRIBONUCLEASE"/>
    <property type="match status" value="1"/>
</dbReference>
<dbReference type="CDD" id="cd10282">
    <property type="entry name" value="DNase1"/>
    <property type="match status" value="1"/>
</dbReference>
<organism evidence="7 8">
    <name type="scientific">Poecilia latipinna</name>
    <name type="common">sailfin molly</name>
    <dbReference type="NCBI Taxonomy" id="48699"/>
    <lineage>
        <taxon>Eukaryota</taxon>
        <taxon>Metazoa</taxon>
        <taxon>Chordata</taxon>
        <taxon>Craniata</taxon>
        <taxon>Vertebrata</taxon>
        <taxon>Euteleostomi</taxon>
        <taxon>Actinopterygii</taxon>
        <taxon>Neopterygii</taxon>
        <taxon>Teleostei</taxon>
        <taxon>Neoteleostei</taxon>
        <taxon>Acanthomorphata</taxon>
        <taxon>Ovalentaria</taxon>
        <taxon>Atherinomorphae</taxon>
        <taxon>Cyprinodontiformes</taxon>
        <taxon>Poeciliidae</taxon>
        <taxon>Poeciliinae</taxon>
        <taxon>Poecilia</taxon>
    </lineage>
</organism>